<dbReference type="InterPro" id="IPR012093">
    <property type="entry name" value="Pirin"/>
</dbReference>
<comment type="cofactor">
    <cofactor evidence="2">
        <name>Fe cation</name>
        <dbReference type="ChEBI" id="CHEBI:24875"/>
    </cofactor>
    <text evidence="2">Binds 1 Fe cation per subunit.</text>
</comment>
<protein>
    <recommendedName>
        <fullName evidence="8">Pirin</fullName>
    </recommendedName>
</protein>
<evidence type="ECO:0000313" key="6">
    <source>
        <dbReference type="EMBL" id="KPL77000.1"/>
    </source>
</evidence>
<feature type="binding site" evidence="2">
    <location>
        <position position="101"/>
    </location>
    <ligand>
        <name>Fe cation</name>
        <dbReference type="ChEBI" id="CHEBI:24875"/>
    </ligand>
</feature>
<evidence type="ECO:0000256" key="1">
    <source>
        <dbReference type="ARBA" id="ARBA00008416"/>
    </source>
</evidence>
<dbReference type="RefSeq" id="WP_075062959.1">
    <property type="nucleotide sequence ID" value="NZ_LGCL01000024.1"/>
</dbReference>
<dbReference type="Pfam" id="PF02678">
    <property type="entry name" value="Pirin"/>
    <property type="match status" value="1"/>
</dbReference>
<feature type="domain" description="Pirin N-terminal" evidence="4">
    <location>
        <begin position="10"/>
        <end position="118"/>
    </location>
</feature>
<dbReference type="InterPro" id="IPR003829">
    <property type="entry name" value="Pirin_N_dom"/>
</dbReference>
<dbReference type="PATRIC" id="fig|1134406.4.peg.2578"/>
<keyword evidence="7" id="KW-1185">Reference proteome</keyword>
<gene>
    <name evidence="6" type="ORF">ADN00_10535</name>
</gene>
<keyword evidence="2" id="KW-0408">Iron</keyword>
<organism evidence="6 7">
    <name type="scientific">Ornatilinea apprima</name>
    <dbReference type="NCBI Taxonomy" id="1134406"/>
    <lineage>
        <taxon>Bacteria</taxon>
        <taxon>Bacillati</taxon>
        <taxon>Chloroflexota</taxon>
        <taxon>Anaerolineae</taxon>
        <taxon>Anaerolineales</taxon>
        <taxon>Anaerolineaceae</taxon>
        <taxon>Ornatilinea</taxon>
    </lineage>
</organism>
<dbReference type="CDD" id="cd02910">
    <property type="entry name" value="cupin_Yhhw_N"/>
    <property type="match status" value="1"/>
</dbReference>
<dbReference type="GO" id="GO:0046872">
    <property type="term" value="F:metal ion binding"/>
    <property type="evidence" value="ECO:0007669"/>
    <property type="project" value="UniProtKB-KW"/>
</dbReference>
<evidence type="ECO:0000259" key="5">
    <source>
        <dbReference type="Pfam" id="PF17954"/>
    </source>
</evidence>
<comment type="similarity">
    <text evidence="1 3">Belongs to the pirin family.</text>
</comment>
<dbReference type="STRING" id="1134406.ADN00_10535"/>
<accession>A0A0P6X2R8</accession>
<dbReference type="AlphaFoldDB" id="A0A0P6X2R8"/>
<name>A0A0P6X2R8_9CHLR</name>
<dbReference type="OrthoDB" id="321327at2"/>
<dbReference type="InterPro" id="IPR014710">
    <property type="entry name" value="RmlC-like_jellyroll"/>
</dbReference>
<evidence type="ECO:0000259" key="4">
    <source>
        <dbReference type="Pfam" id="PF02678"/>
    </source>
</evidence>
<feature type="binding site" evidence="2">
    <location>
        <position position="103"/>
    </location>
    <ligand>
        <name>Fe cation</name>
        <dbReference type="ChEBI" id="CHEBI:24875"/>
    </ligand>
</feature>
<reference evidence="6 7" key="1">
    <citation type="submission" date="2015-07" db="EMBL/GenBank/DDBJ databases">
        <title>Genome sequence of Ornatilinea apprima DSM 23815.</title>
        <authorList>
            <person name="Hemp J."/>
            <person name="Ward L.M."/>
            <person name="Pace L.A."/>
            <person name="Fischer W.W."/>
        </authorList>
    </citation>
    <scope>NUCLEOTIDE SEQUENCE [LARGE SCALE GENOMIC DNA]</scope>
    <source>
        <strain evidence="6 7">P3M-1</strain>
    </source>
</reference>
<dbReference type="EMBL" id="LGCL01000024">
    <property type="protein sequence ID" value="KPL77000.1"/>
    <property type="molecule type" value="Genomic_DNA"/>
</dbReference>
<dbReference type="PANTHER" id="PTHR43212">
    <property type="entry name" value="QUERCETIN 2,3-DIOXYGENASE"/>
    <property type="match status" value="1"/>
</dbReference>
<dbReference type="SUPFAM" id="SSF51182">
    <property type="entry name" value="RmlC-like cupins"/>
    <property type="match status" value="1"/>
</dbReference>
<proteinExistence type="inferred from homology"/>
<evidence type="ECO:0000256" key="2">
    <source>
        <dbReference type="PIRSR" id="PIRSR006232-1"/>
    </source>
</evidence>
<sequence>MIQRIPAEKRHFSDFGWLKTYWLFSFSNYYDPNNIQFGPLRVFNDDVVLPGYGFPTHPHREMEIITLVLSGEITHEDSMGNRNVICAGDVQRMSAGVGVTHSEFNLSEHSTRFYQVWIYPDVPALTPSYDQRTFQPAQWKNCLLPVASGVGMENVVTFNANATIYRAELDGHHAIELASNDHRRTFLYLTAGRLCVNGVTLHSNDQARIDLESEIKIAAEEDSSFVLLDLPSCKGWGYDEKTLKGTPV</sequence>
<evidence type="ECO:0008006" key="8">
    <source>
        <dbReference type="Google" id="ProtNLM"/>
    </source>
</evidence>
<evidence type="ECO:0000313" key="7">
    <source>
        <dbReference type="Proteomes" id="UP000050417"/>
    </source>
</evidence>
<evidence type="ECO:0000256" key="3">
    <source>
        <dbReference type="RuleBase" id="RU003457"/>
    </source>
</evidence>
<comment type="caution">
    <text evidence="6">The sequence shown here is derived from an EMBL/GenBank/DDBJ whole genome shotgun (WGS) entry which is preliminary data.</text>
</comment>
<dbReference type="Proteomes" id="UP000050417">
    <property type="component" value="Unassembled WGS sequence"/>
</dbReference>
<feature type="binding site" evidence="2">
    <location>
        <position position="57"/>
    </location>
    <ligand>
        <name>Fe cation</name>
        <dbReference type="ChEBI" id="CHEBI:24875"/>
    </ligand>
</feature>
<feature type="binding site" evidence="2">
    <location>
        <position position="59"/>
    </location>
    <ligand>
        <name>Fe cation</name>
        <dbReference type="ChEBI" id="CHEBI:24875"/>
    </ligand>
</feature>
<keyword evidence="2" id="KW-0479">Metal-binding</keyword>
<dbReference type="InterPro" id="IPR041602">
    <property type="entry name" value="Quercetinase_C"/>
</dbReference>
<dbReference type="InterPro" id="IPR011051">
    <property type="entry name" value="RmlC_Cupin_sf"/>
</dbReference>
<dbReference type="Pfam" id="PF17954">
    <property type="entry name" value="Pirin_C_2"/>
    <property type="match status" value="1"/>
</dbReference>
<dbReference type="PIRSF" id="PIRSF006232">
    <property type="entry name" value="Pirin"/>
    <property type="match status" value="1"/>
</dbReference>
<dbReference type="PANTHER" id="PTHR43212:SF3">
    <property type="entry name" value="QUERCETIN 2,3-DIOXYGENASE"/>
    <property type="match status" value="1"/>
</dbReference>
<feature type="domain" description="Quercetin 2,3-dioxygenase C-terminal cupin" evidence="5">
    <location>
        <begin position="146"/>
        <end position="230"/>
    </location>
</feature>
<dbReference type="Gene3D" id="2.60.120.10">
    <property type="entry name" value="Jelly Rolls"/>
    <property type="match status" value="2"/>
</dbReference>